<dbReference type="GO" id="GO:0016787">
    <property type="term" value="F:hydrolase activity"/>
    <property type="evidence" value="ECO:0007669"/>
    <property type="project" value="UniProtKB-KW"/>
</dbReference>
<name>A0A6N7VR07_9ACTO</name>
<dbReference type="Proteomes" id="UP000470875">
    <property type="component" value="Unassembled WGS sequence"/>
</dbReference>
<dbReference type="AlphaFoldDB" id="A0A6N7VR07"/>
<evidence type="ECO:0000313" key="2">
    <source>
        <dbReference type="Proteomes" id="UP000470875"/>
    </source>
</evidence>
<dbReference type="RefSeq" id="WP_154542781.1">
    <property type="nucleotide sequence ID" value="NZ_VULO01000001.1"/>
</dbReference>
<accession>A0A6N7VR07</accession>
<proteinExistence type="predicted"/>
<evidence type="ECO:0000313" key="1">
    <source>
        <dbReference type="EMBL" id="MSS83400.1"/>
    </source>
</evidence>
<comment type="caution">
    <text evidence="1">The sequence shown here is derived from an EMBL/GenBank/DDBJ whole genome shotgun (WGS) entry which is preliminary data.</text>
</comment>
<dbReference type="SUPFAM" id="SSF53474">
    <property type="entry name" value="alpha/beta-Hydrolases"/>
    <property type="match status" value="1"/>
</dbReference>
<protein>
    <submittedName>
        <fullName evidence="1">Alpha/beta hydrolase</fullName>
    </submittedName>
</protein>
<sequence>MVSKAVAALGDWSLGGWQRLSFSARQIGANRVEPTAWRSPGGEPILLLPGVWERWSSLIVWAEALHQKGWDVHFAPQLDLELGSLPELANRLLEELDYCPLVVAHSKGGLVAKQAMILRPGSIRGLIAVGTPFSGSPLARLMPRASGMSDLSPDNESLVEVGREPVSSGRTVLIEAQWDQDVPHAGHHRFGAYCTVPVVGHNALLSSPIVAQTICRYAAHIREQWPPPAHITES</sequence>
<keyword evidence="2" id="KW-1185">Reference proteome</keyword>
<gene>
    <name evidence="1" type="ORF">FYJ24_01195</name>
</gene>
<keyword evidence="1" id="KW-0378">Hydrolase</keyword>
<dbReference type="EMBL" id="VULO01000001">
    <property type="protein sequence ID" value="MSS83400.1"/>
    <property type="molecule type" value="Genomic_DNA"/>
</dbReference>
<reference evidence="1 2" key="1">
    <citation type="submission" date="2019-08" db="EMBL/GenBank/DDBJ databases">
        <title>In-depth cultivation of the pig gut microbiome towards novel bacterial diversity and tailored functional studies.</title>
        <authorList>
            <person name="Wylensek D."/>
            <person name="Hitch T.C.A."/>
            <person name="Clavel T."/>
        </authorList>
    </citation>
    <scope>NUCLEOTIDE SEQUENCE [LARGE SCALE GENOMIC DNA]</scope>
    <source>
        <strain evidence="1 2">WB03_NA08</strain>
    </source>
</reference>
<dbReference type="Gene3D" id="3.40.50.1820">
    <property type="entry name" value="alpha/beta hydrolase"/>
    <property type="match status" value="1"/>
</dbReference>
<organism evidence="1 2">
    <name type="scientific">Scrofimicrobium canadense</name>
    <dbReference type="NCBI Taxonomy" id="2652290"/>
    <lineage>
        <taxon>Bacteria</taxon>
        <taxon>Bacillati</taxon>
        <taxon>Actinomycetota</taxon>
        <taxon>Actinomycetes</taxon>
        <taxon>Actinomycetales</taxon>
        <taxon>Actinomycetaceae</taxon>
        <taxon>Scrofimicrobium</taxon>
    </lineage>
</organism>
<dbReference type="InterPro" id="IPR029058">
    <property type="entry name" value="AB_hydrolase_fold"/>
</dbReference>